<accession>A0A9P0GNF2</accession>
<evidence type="ECO:0000256" key="2">
    <source>
        <dbReference type="ARBA" id="ARBA00004123"/>
    </source>
</evidence>
<dbReference type="EMBL" id="OU892283">
    <property type="protein sequence ID" value="CAH1133868.1"/>
    <property type="molecule type" value="Genomic_DNA"/>
</dbReference>
<dbReference type="InterPro" id="IPR036279">
    <property type="entry name" value="5-3_exonuclease_C_sf"/>
</dbReference>
<dbReference type="PROSITE" id="PS00842">
    <property type="entry name" value="XPG_2"/>
    <property type="match status" value="1"/>
</dbReference>
<feature type="coiled-coil region" evidence="13">
    <location>
        <begin position="638"/>
        <end position="668"/>
    </location>
</feature>
<evidence type="ECO:0000259" key="16">
    <source>
        <dbReference type="SMART" id="SM00485"/>
    </source>
</evidence>
<feature type="domain" description="XPG N-terminal" evidence="16">
    <location>
        <begin position="1"/>
        <end position="98"/>
    </location>
</feature>
<keyword evidence="11" id="KW-0234">DNA repair</keyword>
<dbReference type="InterPro" id="IPR003903">
    <property type="entry name" value="UIM_dom"/>
</dbReference>
<dbReference type="PANTHER" id="PTHR16171">
    <property type="entry name" value="DNA REPAIR PROTEIN COMPLEMENTING XP-G CELLS-RELATED"/>
    <property type="match status" value="1"/>
</dbReference>
<dbReference type="InterPro" id="IPR019974">
    <property type="entry name" value="XPG_CS"/>
</dbReference>
<dbReference type="Pfam" id="PF00867">
    <property type="entry name" value="XPG_I"/>
    <property type="match status" value="1"/>
</dbReference>
<dbReference type="InterPro" id="IPR006085">
    <property type="entry name" value="XPG_DNA_repair_N"/>
</dbReference>
<evidence type="ECO:0000256" key="6">
    <source>
        <dbReference type="ARBA" id="ARBA00022723"/>
    </source>
</evidence>
<dbReference type="InterPro" id="IPR006084">
    <property type="entry name" value="XPG/Rad2"/>
</dbReference>
<feature type="compositionally biased region" description="Polar residues" evidence="14">
    <location>
        <begin position="1113"/>
        <end position="1125"/>
    </location>
</feature>
<dbReference type="GO" id="GO:0005634">
    <property type="term" value="C:nucleus"/>
    <property type="evidence" value="ECO:0007669"/>
    <property type="project" value="UniProtKB-SubCell"/>
</dbReference>
<keyword evidence="13" id="KW-0175">Coiled coil</keyword>
<evidence type="ECO:0000256" key="8">
    <source>
        <dbReference type="ARBA" id="ARBA00022763"/>
    </source>
</evidence>
<evidence type="ECO:0000256" key="12">
    <source>
        <dbReference type="ARBA" id="ARBA00023242"/>
    </source>
</evidence>
<dbReference type="CDD" id="cd09868">
    <property type="entry name" value="PIN_XPG_RAD2"/>
    <property type="match status" value="2"/>
</dbReference>
<feature type="compositionally biased region" description="Basic and acidic residues" evidence="14">
    <location>
        <begin position="468"/>
        <end position="485"/>
    </location>
</feature>
<evidence type="ECO:0000256" key="9">
    <source>
        <dbReference type="ARBA" id="ARBA00022801"/>
    </source>
</evidence>
<feature type="region of interest" description="Disordered" evidence="14">
    <location>
        <begin position="466"/>
        <end position="486"/>
    </location>
</feature>
<keyword evidence="18" id="KW-1185">Reference proteome</keyword>
<keyword evidence="9" id="KW-0378">Hydrolase</keyword>
<keyword evidence="5" id="KW-0540">Nuclease</keyword>
<evidence type="ECO:0000313" key="18">
    <source>
        <dbReference type="Proteomes" id="UP001152799"/>
    </source>
</evidence>
<feature type="region of interest" description="Disordered" evidence="14">
    <location>
        <begin position="946"/>
        <end position="1039"/>
    </location>
</feature>
<dbReference type="GO" id="GO:0004520">
    <property type="term" value="F:DNA endonuclease activity"/>
    <property type="evidence" value="ECO:0007669"/>
    <property type="project" value="TreeGrafter"/>
</dbReference>
<evidence type="ECO:0000313" key="17">
    <source>
        <dbReference type="EMBL" id="CAH1133868.1"/>
    </source>
</evidence>
<feature type="compositionally biased region" description="Basic and acidic residues" evidence="14">
    <location>
        <begin position="975"/>
        <end position="1024"/>
    </location>
</feature>
<dbReference type="SMART" id="SM00484">
    <property type="entry name" value="XPGI"/>
    <property type="match status" value="1"/>
</dbReference>
<evidence type="ECO:0000256" key="3">
    <source>
        <dbReference type="ARBA" id="ARBA00005283"/>
    </source>
</evidence>
<evidence type="ECO:0000256" key="4">
    <source>
        <dbReference type="ARBA" id="ARBA00022553"/>
    </source>
</evidence>
<dbReference type="CDD" id="cd09904">
    <property type="entry name" value="H3TH_XPG"/>
    <property type="match status" value="1"/>
</dbReference>
<dbReference type="PROSITE" id="PS00841">
    <property type="entry name" value="XPG_1"/>
    <property type="match status" value="1"/>
</dbReference>
<dbReference type="Gene3D" id="1.10.150.20">
    <property type="entry name" value="5' to 3' exonuclease, C-terminal subdomain"/>
    <property type="match status" value="1"/>
</dbReference>
<feature type="region of interest" description="Disordered" evidence="14">
    <location>
        <begin position="1156"/>
        <end position="1188"/>
    </location>
</feature>
<dbReference type="PANTHER" id="PTHR16171:SF7">
    <property type="entry name" value="DNA REPAIR PROTEIN RAD2"/>
    <property type="match status" value="1"/>
</dbReference>
<dbReference type="SMART" id="SM00279">
    <property type="entry name" value="HhH2"/>
    <property type="match status" value="1"/>
</dbReference>
<keyword evidence="8" id="KW-0227">DNA damage</keyword>
<feature type="compositionally biased region" description="Basic residues" evidence="14">
    <location>
        <begin position="954"/>
        <end position="963"/>
    </location>
</feature>
<dbReference type="GO" id="GO:0003697">
    <property type="term" value="F:single-stranded DNA binding"/>
    <property type="evidence" value="ECO:0007669"/>
    <property type="project" value="InterPro"/>
</dbReference>
<keyword evidence="4" id="KW-0597">Phosphoprotein</keyword>
<comment type="subcellular location">
    <subcellularLocation>
        <location evidence="2">Nucleus</location>
    </subcellularLocation>
</comment>
<evidence type="ECO:0000256" key="1">
    <source>
        <dbReference type="ARBA" id="ARBA00001946"/>
    </source>
</evidence>
<dbReference type="Gene3D" id="3.40.50.1010">
    <property type="entry name" value="5'-nuclease"/>
    <property type="match status" value="2"/>
</dbReference>
<dbReference type="GO" id="GO:0006289">
    <property type="term" value="P:nucleotide-excision repair"/>
    <property type="evidence" value="ECO:0007669"/>
    <property type="project" value="InterPro"/>
</dbReference>
<evidence type="ECO:0000256" key="11">
    <source>
        <dbReference type="ARBA" id="ARBA00023204"/>
    </source>
</evidence>
<dbReference type="FunFam" id="3.40.50.1010:FF:000044">
    <property type="entry name" value="DNA repair endonuclease"/>
    <property type="match status" value="1"/>
</dbReference>
<evidence type="ECO:0000256" key="14">
    <source>
        <dbReference type="SAM" id="MobiDB-lite"/>
    </source>
</evidence>
<dbReference type="Pfam" id="PF00752">
    <property type="entry name" value="XPG_N"/>
    <property type="match status" value="1"/>
</dbReference>
<keyword evidence="7" id="KW-0255">Endonuclease</keyword>
<dbReference type="SUPFAM" id="SSF47807">
    <property type="entry name" value="5' to 3' exonuclease, C-terminal subdomain"/>
    <property type="match status" value="1"/>
</dbReference>
<evidence type="ECO:0000256" key="5">
    <source>
        <dbReference type="ARBA" id="ARBA00022722"/>
    </source>
</evidence>
<feature type="region of interest" description="Disordered" evidence="14">
    <location>
        <begin position="1113"/>
        <end position="1142"/>
    </location>
</feature>
<organism evidence="17 18">
    <name type="scientific">Ceutorhynchus assimilis</name>
    <name type="common">cabbage seed weevil</name>
    <dbReference type="NCBI Taxonomy" id="467358"/>
    <lineage>
        <taxon>Eukaryota</taxon>
        <taxon>Metazoa</taxon>
        <taxon>Ecdysozoa</taxon>
        <taxon>Arthropoda</taxon>
        <taxon>Hexapoda</taxon>
        <taxon>Insecta</taxon>
        <taxon>Pterygota</taxon>
        <taxon>Neoptera</taxon>
        <taxon>Endopterygota</taxon>
        <taxon>Coleoptera</taxon>
        <taxon>Polyphaga</taxon>
        <taxon>Cucujiformia</taxon>
        <taxon>Curculionidae</taxon>
        <taxon>Ceutorhynchinae</taxon>
        <taxon>Ceutorhynchus</taxon>
    </lineage>
</organism>
<dbReference type="InterPro" id="IPR001044">
    <property type="entry name" value="XPG/Rad2_eukaryotes"/>
</dbReference>
<evidence type="ECO:0000256" key="13">
    <source>
        <dbReference type="SAM" id="Coils"/>
    </source>
</evidence>
<dbReference type="AlphaFoldDB" id="A0A9P0GNF2"/>
<evidence type="ECO:0000256" key="7">
    <source>
        <dbReference type="ARBA" id="ARBA00022759"/>
    </source>
</evidence>
<dbReference type="GO" id="GO:0016788">
    <property type="term" value="F:hydrolase activity, acting on ester bonds"/>
    <property type="evidence" value="ECO:0007669"/>
    <property type="project" value="InterPro"/>
</dbReference>
<feature type="region of interest" description="Disordered" evidence="14">
    <location>
        <begin position="152"/>
        <end position="176"/>
    </location>
</feature>
<dbReference type="SMART" id="SM00485">
    <property type="entry name" value="XPGN"/>
    <property type="match status" value="1"/>
</dbReference>
<comment type="cofactor">
    <cofactor evidence="1">
        <name>Mg(2+)</name>
        <dbReference type="ChEBI" id="CHEBI:18420"/>
    </cofactor>
</comment>
<dbReference type="InterPro" id="IPR008918">
    <property type="entry name" value="HhH2"/>
</dbReference>
<evidence type="ECO:0008006" key="19">
    <source>
        <dbReference type="Google" id="ProtNLM"/>
    </source>
</evidence>
<dbReference type="PRINTS" id="PR00066">
    <property type="entry name" value="XRODRMPGMNTG"/>
</dbReference>
<keyword evidence="10" id="KW-0460">Magnesium</keyword>
<dbReference type="PROSITE" id="PS50330">
    <property type="entry name" value="UIM"/>
    <property type="match status" value="1"/>
</dbReference>
<comment type="similarity">
    <text evidence="3">Belongs to the XPG/RAD2 endonuclease family. XPG subfamily.</text>
</comment>
<dbReference type="InterPro" id="IPR006086">
    <property type="entry name" value="XPG-I_dom"/>
</dbReference>
<feature type="compositionally biased region" description="Basic and acidic residues" evidence="14">
    <location>
        <begin position="1129"/>
        <end position="1142"/>
    </location>
</feature>
<dbReference type="SUPFAM" id="SSF88723">
    <property type="entry name" value="PIN domain-like"/>
    <property type="match status" value="1"/>
</dbReference>
<evidence type="ECO:0000259" key="15">
    <source>
        <dbReference type="SMART" id="SM00484"/>
    </source>
</evidence>
<dbReference type="OrthoDB" id="31113at2759"/>
<dbReference type="PRINTS" id="PR00853">
    <property type="entry name" value="XPGRADSUPER"/>
</dbReference>
<dbReference type="InterPro" id="IPR029060">
    <property type="entry name" value="PIN-like_dom_sf"/>
</dbReference>
<keyword evidence="6" id="KW-0479">Metal-binding</keyword>
<sequence>MGVHGLWRLIEPSGKPVPLETLENKVLAVDISIWLHQAVKGFQDSKGASVPNAHLLGIYHRLCKLLYFKIKPVIVFDGGVPALKKQTIAKRNQSKLRNQSEADKIQKQLLSTLLKHSAVSKVLTEKIEASIATLPKATKPQKEDMYVLPSSSQLDSTFSSSEDESLSTETDSSPTKNWDLHTIDMKSKNFKSLPVDVRHEILTDLKETRKQNSWGRLHELPAVSDDFSFYQMKRLLKRQAVQAALEEAEKEMGGKSLSLAELESILKDQGVIHNNPEVAKRIASDDTTKYLLVKDLKKAIEEARQKENAIIVEDDQEVIEIVDKEVRQPTIADKEYEDDLQRAIALSLECEPSTSNSQNLKTNLEEFSFLDNFPNADFASSSSEDEEIVRNKKLSSAESYMLEYSGLTPSEIAKILNANSELKKAKLKKSSEKIKESVEVISDNDTDIESEKKTSNIKEIIVDSVDNESERKTSDINESHEETKNVVETSDDLVEIMSGTESSDTESATNTINIKEIIVDSVDNESEKKTNDEKTTNIVETSDDLVEIMSGTDSSDSESEKKVINIVINPNAEIEDDLFADVFAPEPDEAKLEIVADFQKKDEVFVEETLASNKTEAENTTTKEDKIYEEIITPSLSEKQLKDLKDQLQQEKVELINEKSTKERLANNITDQMYQEAQELLELFGVPYIIAPMEAEAQCAFLDAIELTDGTITDDSDIWLFGGKTVYKNFFNQSKYVMEFRSENIQHHFKLTREQMILLALLVGSDYTVGLQGVGPVTAMEILAAFPSGKEVREFNLMHSDLLSGLKEFRSWFTKGKSPGPGRSSLKSKLTNLIFTENFPSLQVVQAYLDPSVETSKEAFSWGRPNFGALLEYAREKFGWTRSKTEEIINPVLKKLEEGKHQKTIKDYFKTRFKVHSTNVDDKMSKRVKTAVNNMGRDPSEILAEEIEGELKQPKKRQVRKKKNTEAPGFSKNPTKKDKTSRESKVNLEKLKSTSDESETVNKKIETNKESGKQKRKIKTAETKKSKKTKLANEELNNQNPVDDVTEKINKIRQRRKINETKVKKPKEKKLIETIPDELQSDKEVKLLPKIVQQSSQKVEEINKNLMEKLKTIQVSEPSTSNSRPTRVPKKEVIPQKEKDKSTVLRNKLKAIEVYRKGKQGPGFVPKRGRNRRLPKADAGLSESSDDE</sequence>
<feature type="domain" description="XPG-I" evidence="15">
    <location>
        <begin position="682"/>
        <end position="751"/>
    </location>
</feature>
<evidence type="ECO:0000256" key="10">
    <source>
        <dbReference type="ARBA" id="ARBA00022842"/>
    </source>
</evidence>
<keyword evidence="12" id="KW-0539">Nucleus</keyword>
<name>A0A9P0GNF2_9CUCU</name>
<dbReference type="Proteomes" id="UP001152799">
    <property type="component" value="Chromosome 7"/>
</dbReference>
<protein>
    <recommendedName>
        <fullName evidence="19">DNA repair protein complementing XP-G cells</fullName>
    </recommendedName>
</protein>
<proteinExistence type="inferred from homology"/>
<reference evidence="17" key="1">
    <citation type="submission" date="2022-01" db="EMBL/GenBank/DDBJ databases">
        <authorList>
            <person name="King R."/>
        </authorList>
    </citation>
    <scope>NUCLEOTIDE SEQUENCE</scope>
</reference>
<dbReference type="GO" id="GO:0046872">
    <property type="term" value="F:metal ion binding"/>
    <property type="evidence" value="ECO:0007669"/>
    <property type="project" value="UniProtKB-KW"/>
</dbReference>
<gene>
    <name evidence="17" type="ORF">CEUTPL_LOCUS12304</name>
</gene>